<organism evidence="2 3">
    <name type="scientific">Candidatus Sneabacter namystus</name>
    <dbReference type="NCBI Taxonomy" id="2601646"/>
    <lineage>
        <taxon>Bacteria</taxon>
        <taxon>Pseudomonadati</taxon>
        <taxon>Pseudomonadota</taxon>
        <taxon>Alphaproteobacteria</taxon>
        <taxon>Rickettsiales</taxon>
        <taxon>Rickettsiaceae</taxon>
        <taxon>Rickettsieae</taxon>
        <taxon>Candidatus Sneabacter</taxon>
    </lineage>
</organism>
<keyword evidence="3" id="KW-1185">Reference proteome</keyword>
<dbReference type="AlphaFoldDB" id="A0A5C0UI67"/>
<dbReference type="RefSeq" id="WP_148952159.1">
    <property type="nucleotide sequence ID" value="NZ_CP043312.1"/>
</dbReference>
<evidence type="ECO:0000313" key="3">
    <source>
        <dbReference type="Proteomes" id="UP000323844"/>
    </source>
</evidence>
<accession>A0A5C0UI67</accession>
<evidence type="ECO:0000313" key="2">
    <source>
        <dbReference type="EMBL" id="QEK39798.1"/>
    </source>
</evidence>
<dbReference type="KEGG" id="snay:FZC37_02585"/>
<protein>
    <submittedName>
        <fullName evidence="2">Uncharacterized protein</fullName>
    </submittedName>
</protein>
<sequence>MPFDFSISFGDPFSTLGQGMLCNDSTEFSRSDFPAWQGAKVDFSPSVSGTFGGLCSTINPTSPLSLGLGAVKGNVSKVSYEMKDSRYGLDKSTTLFQSSGANSGSDALNKMGGTLKDMSSSPKFW</sequence>
<feature type="region of interest" description="Disordered" evidence="1">
    <location>
        <begin position="98"/>
        <end position="125"/>
    </location>
</feature>
<reference evidence="2 3" key="1">
    <citation type="submission" date="2019-08" db="EMBL/GenBank/DDBJ databases">
        <title>Highly reduced genomes of protist endosymbionts show evolutionary convergence.</title>
        <authorList>
            <person name="George E."/>
            <person name="Husnik F."/>
            <person name="Tashyreva D."/>
            <person name="Prokopchuk G."/>
            <person name="Horak A."/>
            <person name="Kwong W.K."/>
            <person name="Lukes J."/>
            <person name="Keeling P.J."/>
        </authorList>
    </citation>
    <scope>NUCLEOTIDE SEQUENCE [LARGE SCALE GENOMIC DNA]</scope>
    <source>
        <strain evidence="2">1621</strain>
    </source>
</reference>
<evidence type="ECO:0000256" key="1">
    <source>
        <dbReference type="SAM" id="MobiDB-lite"/>
    </source>
</evidence>
<dbReference type="Proteomes" id="UP000323844">
    <property type="component" value="Chromosome"/>
</dbReference>
<name>A0A5C0UI67_9RICK</name>
<gene>
    <name evidence="2" type="ORF">FZC37_02585</name>
</gene>
<dbReference type="EMBL" id="CP043312">
    <property type="protein sequence ID" value="QEK39798.1"/>
    <property type="molecule type" value="Genomic_DNA"/>
</dbReference>
<proteinExistence type="predicted"/>